<dbReference type="OrthoDB" id="538336at2759"/>
<dbReference type="InterPro" id="IPR009100">
    <property type="entry name" value="AcylCoA_DH/oxidase_NM_dom_sf"/>
</dbReference>
<protein>
    <recommendedName>
        <fullName evidence="1">Acyl-CoA oxidase C-alpha1 domain-containing protein</fullName>
    </recommendedName>
</protein>
<dbReference type="GO" id="GO:0033540">
    <property type="term" value="P:fatty acid beta-oxidation using acyl-CoA oxidase"/>
    <property type="evidence" value="ECO:0007669"/>
    <property type="project" value="TreeGrafter"/>
</dbReference>
<dbReference type="Gene3D" id="1.20.140.10">
    <property type="entry name" value="Butyryl-CoA Dehydrogenase, subunit A, domain 3"/>
    <property type="match status" value="1"/>
</dbReference>
<dbReference type="GO" id="GO:0055088">
    <property type="term" value="P:lipid homeostasis"/>
    <property type="evidence" value="ECO:0007669"/>
    <property type="project" value="TreeGrafter"/>
</dbReference>
<dbReference type="Gene3D" id="2.40.110.10">
    <property type="entry name" value="Butyryl-CoA Dehydrogenase, subunit A, domain 2"/>
    <property type="match status" value="1"/>
</dbReference>
<evidence type="ECO:0000313" key="2">
    <source>
        <dbReference type="EMBL" id="TCD66582.1"/>
    </source>
</evidence>
<dbReference type="EMBL" id="RWJN01000129">
    <property type="protein sequence ID" value="TCD66582.1"/>
    <property type="molecule type" value="Genomic_DNA"/>
</dbReference>
<dbReference type="PANTHER" id="PTHR10909">
    <property type="entry name" value="ELECTRON TRANSPORT OXIDOREDUCTASE"/>
    <property type="match status" value="1"/>
</dbReference>
<dbReference type="GO" id="GO:0005504">
    <property type="term" value="F:fatty acid binding"/>
    <property type="evidence" value="ECO:0007669"/>
    <property type="project" value="TreeGrafter"/>
</dbReference>
<dbReference type="GO" id="GO:0003997">
    <property type="term" value="F:acyl-CoA oxidase activity"/>
    <property type="evidence" value="ECO:0007669"/>
    <property type="project" value="InterPro"/>
</dbReference>
<proteinExistence type="predicted"/>
<evidence type="ECO:0000259" key="1">
    <source>
        <dbReference type="Pfam" id="PF22924"/>
    </source>
</evidence>
<dbReference type="InterPro" id="IPR055060">
    <property type="entry name" value="ACOX_C_alpha1"/>
</dbReference>
<reference evidence="2 3" key="1">
    <citation type="submission" date="2018-11" db="EMBL/GenBank/DDBJ databases">
        <title>Genome assembly of Steccherinum ochraceum LE-BIN_3174, the white-rot fungus of the Steccherinaceae family (The Residual Polyporoid clade, Polyporales, Basidiomycota).</title>
        <authorList>
            <person name="Fedorova T.V."/>
            <person name="Glazunova O.A."/>
            <person name="Landesman E.O."/>
            <person name="Moiseenko K.V."/>
            <person name="Psurtseva N.V."/>
            <person name="Savinova O.S."/>
            <person name="Shakhova N.V."/>
            <person name="Tyazhelova T.V."/>
            <person name="Vasina D.V."/>
        </authorList>
    </citation>
    <scope>NUCLEOTIDE SEQUENCE [LARGE SCALE GENOMIC DNA]</scope>
    <source>
        <strain evidence="2 3">LE-BIN_3174</strain>
    </source>
</reference>
<dbReference type="PANTHER" id="PTHR10909:SF382">
    <property type="entry name" value="ACYL-COENZYME A OXIDASE"/>
    <property type="match status" value="1"/>
</dbReference>
<sequence>MTAPPPSTSTTRPPVAQYIVERVVDEQLSPSHSPDTRPLAASPLYLPVEQTPTSDAHLDIVYKRAQAVSRVYGLTPEDIVYLRPKLWALHADLIATKDGAVMTLLTIQYNLAAGTLAPFAFKRPELRPLLKDIMDFNVSAQYLLSEVGHGLDSPNLDTTATLQLDGSFVLHTPSRAAAKWMPPTGPKGGMPRVAIIMARLVVAGENHGVRPFVVALGNGKEMAKGVSARLLPKRAGSNPVDHAITYFDHVHLPKEALLGSLQKPADMRLNFMKVIWRVTVGSLALSNQVLTVIRVSAYIAGRYSLRRTVTGPGGKPMPIISFRTQQLPIFHALAQAKVLDAYAKDSAQRFSSPDADLDPRVRYGIAAAFKAVMMQHCQSSLFTLAERCGAQGLFEYNQIIQLQLEMRGVAIAEGDVLALCIRLASELLLNRYEMPEPADPTSLLAQHEAGLFDEARSVAMSLGTGHRSDAFNRLILPLCQPLIEAIGHRMAYEAAMAAHVDPDILKLYVANALKHDASWYVQHGGLTRREIADMEDRAVGNLLGRLEELLEDTGAEAYVHAPIVSDEGWNAFVDRLPRYSGVAEMSLISGSTQSARKETVVGAKL</sequence>
<dbReference type="GO" id="GO:0071949">
    <property type="term" value="F:FAD binding"/>
    <property type="evidence" value="ECO:0007669"/>
    <property type="project" value="InterPro"/>
</dbReference>
<dbReference type="InterPro" id="IPR012258">
    <property type="entry name" value="Acyl-CoA_oxidase"/>
</dbReference>
<accession>A0A4R0RHH7</accession>
<dbReference type="SUPFAM" id="SSF47203">
    <property type="entry name" value="Acyl-CoA dehydrogenase C-terminal domain-like"/>
    <property type="match status" value="1"/>
</dbReference>
<dbReference type="AlphaFoldDB" id="A0A4R0RHH7"/>
<feature type="domain" description="Acyl-CoA oxidase C-alpha1" evidence="1">
    <location>
        <begin position="285"/>
        <end position="427"/>
    </location>
</feature>
<dbReference type="Pfam" id="PF22924">
    <property type="entry name" value="ACOX_C_alpha1"/>
    <property type="match status" value="1"/>
</dbReference>
<organism evidence="2 3">
    <name type="scientific">Steccherinum ochraceum</name>
    <dbReference type="NCBI Taxonomy" id="92696"/>
    <lineage>
        <taxon>Eukaryota</taxon>
        <taxon>Fungi</taxon>
        <taxon>Dikarya</taxon>
        <taxon>Basidiomycota</taxon>
        <taxon>Agaricomycotina</taxon>
        <taxon>Agaricomycetes</taxon>
        <taxon>Polyporales</taxon>
        <taxon>Steccherinaceae</taxon>
        <taxon>Steccherinum</taxon>
    </lineage>
</organism>
<dbReference type="SUPFAM" id="SSF56645">
    <property type="entry name" value="Acyl-CoA dehydrogenase NM domain-like"/>
    <property type="match status" value="1"/>
</dbReference>
<keyword evidence="3" id="KW-1185">Reference proteome</keyword>
<dbReference type="STRING" id="92696.A0A4R0RHH7"/>
<dbReference type="Proteomes" id="UP000292702">
    <property type="component" value="Unassembled WGS sequence"/>
</dbReference>
<evidence type="ECO:0000313" key="3">
    <source>
        <dbReference type="Proteomes" id="UP000292702"/>
    </source>
</evidence>
<dbReference type="GO" id="GO:0005777">
    <property type="term" value="C:peroxisome"/>
    <property type="evidence" value="ECO:0007669"/>
    <property type="project" value="InterPro"/>
</dbReference>
<gene>
    <name evidence="2" type="ORF">EIP91_001139</name>
</gene>
<dbReference type="InterPro" id="IPR036250">
    <property type="entry name" value="AcylCo_DH-like_C"/>
</dbReference>
<dbReference type="InterPro" id="IPR046373">
    <property type="entry name" value="Acyl-CoA_Oxase/DH_mid-dom_sf"/>
</dbReference>
<name>A0A4R0RHH7_9APHY</name>
<comment type="caution">
    <text evidence="2">The sequence shown here is derived from an EMBL/GenBank/DDBJ whole genome shotgun (WGS) entry which is preliminary data.</text>
</comment>